<dbReference type="InterPro" id="IPR051917">
    <property type="entry name" value="Transposase-Integrase"/>
</dbReference>
<dbReference type="NCBIfam" id="NF033563">
    <property type="entry name" value="transpos_IS30"/>
    <property type="match status" value="1"/>
</dbReference>
<dbReference type="SUPFAM" id="SSF53098">
    <property type="entry name" value="Ribonuclease H-like"/>
    <property type="match status" value="1"/>
</dbReference>
<dbReference type="Gene3D" id="3.30.420.10">
    <property type="entry name" value="Ribonuclease H-like superfamily/Ribonuclease H"/>
    <property type="match status" value="1"/>
</dbReference>
<proteinExistence type="predicted"/>
<keyword evidence="3" id="KW-1185">Reference proteome</keyword>
<dbReference type="GO" id="GO:0005829">
    <property type="term" value="C:cytosol"/>
    <property type="evidence" value="ECO:0007669"/>
    <property type="project" value="TreeGrafter"/>
</dbReference>
<dbReference type="GO" id="GO:0003676">
    <property type="term" value="F:nucleic acid binding"/>
    <property type="evidence" value="ECO:0007669"/>
    <property type="project" value="InterPro"/>
</dbReference>
<protein>
    <submittedName>
        <fullName evidence="2">IS30 family transposase</fullName>
    </submittedName>
</protein>
<feature type="domain" description="Integrase catalytic" evidence="1">
    <location>
        <begin position="84"/>
        <end position="237"/>
    </location>
</feature>
<evidence type="ECO:0000313" key="2">
    <source>
        <dbReference type="EMBL" id="MBB5351631.1"/>
    </source>
</evidence>
<dbReference type="InterPro" id="IPR036397">
    <property type="entry name" value="RNaseH_sf"/>
</dbReference>
<organism evidence="2 3">
    <name type="scientific">Haloferula luteola</name>
    <dbReference type="NCBI Taxonomy" id="595692"/>
    <lineage>
        <taxon>Bacteria</taxon>
        <taxon>Pseudomonadati</taxon>
        <taxon>Verrucomicrobiota</taxon>
        <taxon>Verrucomicrobiia</taxon>
        <taxon>Verrucomicrobiales</taxon>
        <taxon>Verrucomicrobiaceae</taxon>
        <taxon>Haloferula</taxon>
    </lineage>
</organism>
<dbReference type="GO" id="GO:0032196">
    <property type="term" value="P:transposition"/>
    <property type="evidence" value="ECO:0007669"/>
    <property type="project" value="TreeGrafter"/>
</dbReference>
<dbReference type="GO" id="GO:0015074">
    <property type="term" value="P:DNA integration"/>
    <property type="evidence" value="ECO:0007669"/>
    <property type="project" value="InterPro"/>
</dbReference>
<evidence type="ECO:0000313" key="3">
    <source>
        <dbReference type="Proteomes" id="UP000557717"/>
    </source>
</evidence>
<dbReference type="PROSITE" id="PS50994">
    <property type="entry name" value="INTEGRASE"/>
    <property type="match status" value="1"/>
</dbReference>
<comment type="caution">
    <text evidence="2">The sequence shown here is derived from an EMBL/GenBank/DDBJ whole genome shotgun (WGS) entry which is preliminary data.</text>
</comment>
<dbReference type="GO" id="GO:0004803">
    <property type="term" value="F:transposase activity"/>
    <property type="evidence" value="ECO:0007669"/>
    <property type="project" value="TreeGrafter"/>
</dbReference>
<dbReference type="InterPro" id="IPR053392">
    <property type="entry name" value="Transposase_IS30-like"/>
</dbReference>
<dbReference type="PANTHER" id="PTHR10948:SF23">
    <property type="entry name" value="TRANSPOSASE INSI FOR INSERTION SEQUENCE ELEMENT IS30A-RELATED"/>
    <property type="match status" value="1"/>
</dbReference>
<dbReference type="AlphaFoldDB" id="A0A840VFQ9"/>
<dbReference type="InterPro" id="IPR001584">
    <property type="entry name" value="Integrase_cat-core"/>
</dbReference>
<gene>
    <name evidence="2" type="ORF">HNR46_001870</name>
</gene>
<accession>A0A840VFQ9</accession>
<dbReference type="Proteomes" id="UP000557717">
    <property type="component" value="Unassembled WGS sequence"/>
</dbReference>
<evidence type="ECO:0000259" key="1">
    <source>
        <dbReference type="PROSITE" id="PS50994"/>
    </source>
</evidence>
<reference evidence="2 3" key="1">
    <citation type="submission" date="2020-08" db="EMBL/GenBank/DDBJ databases">
        <title>Genomic Encyclopedia of Type Strains, Phase IV (KMG-IV): sequencing the most valuable type-strain genomes for metagenomic binning, comparative biology and taxonomic classification.</title>
        <authorList>
            <person name="Goeker M."/>
        </authorList>
    </citation>
    <scope>NUCLEOTIDE SEQUENCE [LARGE SCALE GENOMIC DNA]</scope>
    <source>
        <strain evidence="2 3">YC6886</strain>
    </source>
</reference>
<name>A0A840VFQ9_9BACT</name>
<dbReference type="PANTHER" id="PTHR10948">
    <property type="entry name" value="TRANSPOSASE"/>
    <property type="match status" value="1"/>
</dbReference>
<dbReference type="InterPro" id="IPR012337">
    <property type="entry name" value="RNaseH-like_sf"/>
</dbReference>
<dbReference type="EMBL" id="JACHFD010000008">
    <property type="protein sequence ID" value="MBB5351631.1"/>
    <property type="molecule type" value="Genomic_DNA"/>
</dbReference>
<sequence>MWEIVRSLLRRKLSPMLGGLKRFRIVSISHETIYQHVWDDRRYGGDLHTNLRQASKKRRKRYANMTVAEGLQVSGRSRLGRIGAENRSRLGHWEMDTVLGSSKASILTLVERKTGNLQIAKLTARTKEEVFKAMMLLTHRHRRRYLTITADNGCEFHGDREIEEKLSMRFYFAPPHHSWERGTNENTAGLIRQYLPKATSMEKLTQEQCDWIATELNERPRERYNFLTPNELFLSTASVALHS</sequence>